<gene>
    <name evidence="3" type="ORF">EDD28_1604</name>
</gene>
<evidence type="ECO:0000313" key="3">
    <source>
        <dbReference type="EMBL" id="ROR97011.1"/>
    </source>
</evidence>
<dbReference type="GO" id="GO:0051287">
    <property type="term" value="F:NAD binding"/>
    <property type="evidence" value="ECO:0007669"/>
    <property type="project" value="InterPro"/>
</dbReference>
<dbReference type="PANTHER" id="PTHR42760">
    <property type="entry name" value="SHORT-CHAIN DEHYDROGENASES/REDUCTASES FAMILY MEMBER"/>
    <property type="match status" value="1"/>
</dbReference>
<dbReference type="InterPro" id="IPR011286">
    <property type="entry name" value="2-deoxy-D-gluc_3_DH"/>
</dbReference>
<reference evidence="3 4" key="1">
    <citation type="submission" date="2018-11" db="EMBL/GenBank/DDBJ databases">
        <title>Sequencing the genomes of 1000 actinobacteria strains.</title>
        <authorList>
            <person name="Klenk H.-P."/>
        </authorList>
    </citation>
    <scope>NUCLEOTIDE SEQUENCE [LARGE SCALE GENOMIC DNA]</scope>
    <source>
        <strain evidence="3 4">DSM 13521</strain>
    </source>
</reference>
<dbReference type="Pfam" id="PF13561">
    <property type="entry name" value="adh_short_C2"/>
    <property type="match status" value="1"/>
</dbReference>
<dbReference type="EMBL" id="RKHQ01000001">
    <property type="protein sequence ID" value="ROR97011.1"/>
    <property type="molecule type" value="Genomic_DNA"/>
</dbReference>
<dbReference type="PRINTS" id="PR00081">
    <property type="entry name" value="GDHRDH"/>
</dbReference>
<dbReference type="PANTHER" id="PTHR42760:SF5">
    <property type="entry name" value="2-DEHYDRO-3-DEOXY-D-GLUCONATE 5-DEHYDROGENASE"/>
    <property type="match status" value="1"/>
</dbReference>
<dbReference type="InterPro" id="IPR020904">
    <property type="entry name" value="Sc_DH/Rdtase_CS"/>
</dbReference>
<evidence type="ECO:0000313" key="4">
    <source>
        <dbReference type="Proteomes" id="UP000275356"/>
    </source>
</evidence>
<keyword evidence="2" id="KW-0560">Oxidoreductase</keyword>
<dbReference type="PROSITE" id="PS00061">
    <property type="entry name" value="ADH_SHORT"/>
    <property type="match status" value="1"/>
</dbReference>
<keyword evidence="4" id="KW-1185">Reference proteome</keyword>
<dbReference type="FunFam" id="3.40.50.720:FF:000084">
    <property type="entry name" value="Short-chain dehydrogenase reductase"/>
    <property type="match status" value="1"/>
</dbReference>
<dbReference type="Gene3D" id="3.40.50.720">
    <property type="entry name" value="NAD(P)-binding Rossmann-like Domain"/>
    <property type="match status" value="1"/>
</dbReference>
<comment type="similarity">
    <text evidence="1">Belongs to the short-chain dehydrogenases/reductases (SDR) family.</text>
</comment>
<protein>
    <submittedName>
        <fullName evidence="3">2-deoxy-D-gluconate 3-dehydrogenase</fullName>
    </submittedName>
</protein>
<accession>A0A3N2DB25</accession>
<dbReference type="Proteomes" id="UP000275356">
    <property type="component" value="Unassembled WGS sequence"/>
</dbReference>
<evidence type="ECO:0000256" key="2">
    <source>
        <dbReference type="ARBA" id="ARBA00023002"/>
    </source>
</evidence>
<sequence length="254" mass="26505">MILDRFRLDGRVALVTGAARGLGQGAALALAEAGADVALLDYVASTETGEMIEGLGRRAHVIECDLVNAEVATLDAAVAEVVAELGRIDVLVNNAGIIRRAPILDHPVQDWDDVLAINLDAVFHLSRAAARVFVEQGGGKIINIASMLSFQGGILVPGYTASKHAVAGVTKALANELARFGVNANAIAPGYMATDNTAQIRADAEREASILARIPADRWGTPADLQGAFVFLASSASDYINGAIIPVDGGWLVR</sequence>
<dbReference type="GO" id="GO:0008678">
    <property type="term" value="F:2-deoxy-D-gluconate 3-dehydrogenase activity"/>
    <property type="evidence" value="ECO:0007669"/>
    <property type="project" value="InterPro"/>
</dbReference>
<dbReference type="InterPro" id="IPR036291">
    <property type="entry name" value="NAD(P)-bd_dom_sf"/>
</dbReference>
<dbReference type="RefSeq" id="WP_123740006.1">
    <property type="nucleotide sequence ID" value="NZ_RKHQ01000001.1"/>
</dbReference>
<organism evidence="3 4">
    <name type="scientific">Salana multivorans</name>
    <dbReference type="NCBI Taxonomy" id="120377"/>
    <lineage>
        <taxon>Bacteria</taxon>
        <taxon>Bacillati</taxon>
        <taxon>Actinomycetota</taxon>
        <taxon>Actinomycetes</taxon>
        <taxon>Micrococcales</taxon>
        <taxon>Beutenbergiaceae</taxon>
        <taxon>Salana</taxon>
    </lineage>
</organism>
<evidence type="ECO:0000256" key="1">
    <source>
        <dbReference type="ARBA" id="ARBA00006484"/>
    </source>
</evidence>
<dbReference type="SUPFAM" id="SSF51735">
    <property type="entry name" value="NAD(P)-binding Rossmann-fold domains"/>
    <property type="match status" value="1"/>
</dbReference>
<comment type="caution">
    <text evidence="3">The sequence shown here is derived from an EMBL/GenBank/DDBJ whole genome shotgun (WGS) entry which is preliminary data.</text>
</comment>
<dbReference type="PRINTS" id="PR00080">
    <property type="entry name" value="SDRFAMILY"/>
</dbReference>
<dbReference type="AlphaFoldDB" id="A0A3N2DB25"/>
<name>A0A3N2DB25_9MICO</name>
<dbReference type="NCBIfam" id="TIGR01832">
    <property type="entry name" value="kduD"/>
    <property type="match status" value="1"/>
</dbReference>
<dbReference type="InterPro" id="IPR002347">
    <property type="entry name" value="SDR_fam"/>
</dbReference>
<dbReference type="OrthoDB" id="286404at2"/>
<proteinExistence type="inferred from homology"/>